<evidence type="ECO:0000313" key="1">
    <source>
        <dbReference type="EMBL" id="KAG9235307.1"/>
    </source>
</evidence>
<organism evidence="1 2">
    <name type="scientific">Amylocarpus encephaloides</name>
    <dbReference type="NCBI Taxonomy" id="45428"/>
    <lineage>
        <taxon>Eukaryota</taxon>
        <taxon>Fungi</taxon>
        <taxon>Dikarya</taxon>
        <taxon>Ascomycota</taxon>
        <taxon>Pezizomycotina</taxon>
        <taxon>Leotiomycetes</taxon>
        <taxon>Helotiales</taxon>
        <taxon>Helotiales incertae sedis</taxon>
        <taxon>Amylocarpus</taxon>
    </lineage>
</organism>
<comment type="caution">
    <text evidence="1">The sequence shown here is derived from an EMBL/GenBank/DDBJ whole genome shotgun (WGS) entry which is preliminary data.</text>
</comment>
<sequence length="85" mass="9699">MLPCIFLGCLSLVVLLWLSTFERRWLHPMFRLTCHSKNQYMLSRMLPMFVSFLSPWRSHRCLAVGVLRTNGCPGLGAGTSAHFSL</sequence>
<name>A0A9P7YLC3_9HELO</name>
<evidence type="ECO:0000313" key="2">
    <source>
        <dbReference type="Proteomes" id="UP000824998"/>
    </source>
</evidence>
<accession>A0A9P7YLC3</accession>
<dbReference type="AlphaFoldDB" id="A0A9P7YLC3"/>
<dbReference type="Proteomes" id="UP000824998">
    <property type="component" value="Unassembled WGS sequence"/>
</dbReference>
<keyword evidence="2" id="KW-1185">Reference proteome</keyword>
<dbReference type="EMBL" id="MU251435">
    <property type="protein sequence ID" value="KAG9235307.1"/>
    <property type="molecule type" value="Genomic_DNA"/>
</dbReference>
<proteinExistence type="predicted"/>
<gene>
    <name evidence="1" type="ORF">BJ875DRAFT_459366</name>
</gene>
<reference evidence="1" key="1">
    <citation type="journal article" date="2021" name="IMA Fungus">
        <title>Genomic characterization of three marine fungi, including Emericellopsis atlantica sp. nov. with signatures of a generalist lifestyle and marine biomass degradation.</title>
        <authorList>
            <person name="Hagestad O.C."/>
            <person name="Hou L."/>
            <person name="Andersen J.H."/>
            <person name="Hansen E.H."/>
            <person name="Altermark B."/>
            <person name="Li C."/>
            <person name="Kuhnert E."/>
            <person name="Cox R.J."/>
            <person name="Crous P.W."/>
            <person name="Spatafora J.W."/>
            <person name="Lail K."/>
            <person name="Amirebrahimi M."/>
            <person name="Lipzen A."/>
            <person name="Pangilinan J."/>
            <person name="Andreopoulos W."/>
            <person name="Hayes R.D."/>
            <person name="Ng V."/>
            <person name="Grigoriev I.V."/>
            <person name="Jackson S.A."/>
            <person name="Sutton T.D.S."/>
            <person name="Dobson A.D.W."/>
            <person name="Rama T."/>
        </authorList>
    </citation>
    <scope>NUCLEOTIDE SEQUENCE</scope>
    <source>
        <strain evidence="1">TRa018bII</strain>
    </source>
</reference>
<protein>
    <submittedName>
        <fullName evidence="1">Uncharacterized protein</fullName>
    </submittedName>
</protein>